<evidence type="ECO:0000313" key="3">
    <source>
        <dbReference type="Proteomes" id="UP001054945"/>
    </source>
</evidence>
<dbReference type="AlphaFoldDB" id="A0AAV4SJJ1"/>
<feature type="region of interest" description="Disordered" evidence="1">
    <location>
        <begin position="55"/>
        <end position="111"/>
    </location>
</feature>
<keyword evidence="3" id="KW-1185">Reference proteome</keyword>
<feature type="compositionally biased region" description="Polar residues" evidence="1">
    <location>
        <begin position="55"/>
        <end position="64"/>
    </location>
</feature>
<gene>
    <name evidence="2" type="ORF">CEXT_88011</name>
</gene>
<proteinExistence type="predicted"/>
<evidence type="ECO:0000313" key="2">
    <source>
        <dbReference type="EMBL" id="GIY33494.1"/>
    </source>
</evidence>
<dbReference type="Proteomes" id="UP001054945">
    <property type="component" value="Unassembled WGS sequence"/>
</dbReference>
<protein>
    <submittedName>
        <fullName evidence="2">Uncharacterized protein</fullName>
    </submittedName>
</protein>
<comment type="caution">
    <text evidence="2">The sequence shown here is derived from an EMBL/GenBank/DDBJ whole genome shotgun (WGS) entry which is preliminary data.</text>
</comment>
<name>A0AAV4SJJ1_CAEEX</name>
<feature type="compositionally biased region" description="Basic and acidic residues" evidence="1">
    <location>
        <begin position="67"/>
        <end position="78"/>
    </location>
</feature>
<evidence type="ECO:0000256" key="1">
    <source>
        <dbReference type="SAM" id="MobiDB-lite"/>
    </source>
</evidence>
<reference evidence="2 3" key="1">
    <citation type="submission" date="2021-06" db="EMBL/GenBank/DDBJ databases">
        <title>Caerostris extrusa draft genome.</title>
        <authorList>
            <person name="Kono N."/>
            <person name="Arakawa K."/>
        </authorList>
    </citation>
    <scope>NUCLEOTIDE SEQUENCE [LARGE SCALE GENOMIC DNA]</scope>
</reference>
<feature type="region of interest" description="Disordered" evidence="1">
    <location>
        <begin position="1"/>
        <end position="33"/>
    </location>
</feature>
<dbReference type="EMBL" id="BPLR01009647">
    <property type="protein sequence ID" value="GIY33494.1"/>
    <property type="molecule type" value="Genomic_DNA"/>
</dbReference>
<sequence length="147" mass="16702">MIATACAKGEHSNTTHPSSVKPSSEDNEFSKPTSGNLRDTVIWLLPSPLLLQPIQHQNRSSMSNRARHLEQRPRELMRRQQGCSYRFTHHSQPTFQPESPGKREGGENSIGDFFPNEGQIFFSFSASSVSPLYLINSREEQQKMYAH</sequence>
<accession>A0AAV4SJJ1</accession>
<organism evidence="2 3">
    <name type="scientific">Caerostris extrusa</name>
    <name type="common">Bark spider</name>
    <name type="synonym">Caerostris bankana</name>
    <dbReference type="NCBI Taxonomy" id="172846"/>
    <lineage>
        <taxon>Eukaryota</taxon>
        <taxon>Metazoa</taxon>
        <taxon>Ecdysozoa</taxon>
        <taxon>Arthropoda</taxon>
        <taxon>Chelicerata</taxon>
        <taxon>Arachnida</taxon>
        <taxon>Araneae</taxon>
        <taxon>Araneomorphae</taxon>
        <taxon>Entelegynae</taxon>
        <taxon>Araneoidea</taxon>
        <taxon>Araneidae</taxon>
        <taxon>Caerostris</taxon>
    </lineage>
</organism>